<organism evidence="1 2">
    <name type="scientific">Tritonibacter litoralis</name>
    <dbReference type="NCBI Taxonomy" id="2662264"/>
    <lineage>
        <taxon>Bacteria</taxon>
        <taxon>Pseudomonadati</taxon>
        <taxon>Pseudomonadota</taxon>
        <taxon>Alphaproteobacteria</taxon>
        <taxon>Rhodobacterales</taxon>
        <taxon>Paracoccaceae</taxon>
        <taxon>Tritonibacter</taxon>
    </lineage>
</organism>
<dbReference type="CDD" id="cd00586">
    <property type="entry name" value="4HBT"/>
    <property type="match status" value="1"/>
</dbReference>
<keyword evidence="2" id="KW-1185">Reference proteome</keyword>
<dbReference type="PANTHER" id="PTHR12475">
    <property type="match status" value="1"/>
</dbReference>
<name>A0A843YFD7_9RHOB</name>
<dbReference type="Pfam" id="PF13279">
    <property type="entry name" value="4HBT_2"/>
    <property type="match status" value="1"/>
</dbReference>
<comment type="caution">
    <text evidence="1">The sequence shown here is derived from an EMBL/GenBank/DDBJ whole genome shotgun (WGS) entry which is preliminary data.</text>
</comment>
<dbReference type="InterPro" id="IPR029069">
    <property type="entry name" value="HotDog_dom_sf"/>
</dbReference>
<dbReference type="Proteomes" id="UP000444174">
    <property type="component" value="Unassembled WGS sequence"/>
</dbReference>
<dbReference type="InterPro" id="IPR051490">
    <property type="entry name" value="THEM6_lcsJ_thioesterase"/>
</dbReference>
<evidence type="ECO:0000313" key="2">
    <source>
        <dbReference type="Proteomes" id="UP000444174"/>
    </source>
</evidence>
<accession>A0A843YFD7</accession>
<protein>
    <submittedName>
        <fullName evidence="1">Thioeseterase</fullName>
    </submittedName>
</protein>
<reference evidence="1 2" key="1">
    <citation type="submission" date="2019-10" db="EMBL/GenBank/DDBJ databases">
        <title>Epibacterium sp. nov., isolated from seawater.</title>
        <authorList>
            <person name="Zhang X."/>
            <person name="Li N."/>
        </authorList>
    </citation>
    <scope>NUCLEOTIDE SEQUENCE [LARGE SCALE GENOMIC DNA]</scope>
    <source>
        <strain evidence="1 2">SM1979</strain>
    </source>
</reference>
<evidence type="ECO:0000313" key="1">
    <source>
        <dbReference type="EMBL" id="MQQ08548.1"/>
    </source>
</evidence>
<dbReference type="AlphaFoldDB" id="A0A843YFD7"/>
<dbReference type="EMBL" id="WIBF01000004">
    <property type="protein sequence ID" value="MQQ08548.1"/>
    <property type="molecule type" value="Genomic_DNA"/>
</dbReference>
<sequence length="187" mass="21501">MYPVLRMVKDLCLASRQPQLNLLEEHRSFHICWPWDLDIWLELNNGRTMTLFDLGRTMLSWRVGLIRVLRQKRWSVTVAGSSVRFRKRIRLFERIEMRSVCVGWDDKFIYLEQSMWKANGDCANHALLRTAVTDAHGIVAPSKLLAALGATGPAPELPDWVKAWCAADHLRPWPPQRQDAQDGVASP</sequence>
<dbReference type="RefSeq" id="WP_153215488.1">
    <property type="nucleotide sequence ID" value="NZ_WIBF01000004.1"/>
</dbReference>
<dbReference type="SUPFAM" id="SSF54637">
    <property type="entry name" value="Thioesterase/thiol ester dehydrase-isomerase"/>
    <property type="match status" value="1"/>
</dbReference>
<gene>
    <name evidence="1" type="ORF">GFB49_08805</name>
</gene>
<dbReference type="PANTHER" id="PTHR12475:SF4">
    <property type="entry name" value="PROTEIN THEM6"/>
    <property type="match status" value="1"/>
</dbReference>
<dbReference type="Gene3D" id="3.10.129.10">
    <property type="entry name" value="Hotdog Thioesterase"/>
    <property type="match status" value="1"/>
</dbReference>
<proteinExistence type="predicted"/>